<name>A0ABY5W2W6_9ACTN</name>
<organism evidence="3 4">
    <name type="scientific">Dactylosporangium fulvum</name>
    <dbReference type="NCBI Taxonomy" id="53359"/>
    <lineage>
        <taxon>Bacteria</taxon>
        <taxon>Bacillati</taxon>
        <taxon>Actinomycetota</taxon>
        <taxon>Actinomycetes</taxon>
        <taxon>Micromonosporales</taxon>
        <taxon>Micromonosporaceae</taxon>
        <taxon>Dactylosporangium</taxon>
    </lineage>
</organism>
<evidence type="ECO:0000313" key="4">
    <source>
        <dbReference type="Proteomes" id="UP001059617"/>
    </source>
</evidence>
<keyword evidence="2" id="KW-0472">Membrane</keyword>
<dbReference type="EMBL" id="CP073720">
    <property type="protein sequence ID" value="UWP83399.1"/>
    <property type="molecule type" value="Genomic_DNA"/>
</dbReference>
<evidence type="ECO:0008006" key="5">
    <source>
        <dbReference type="Google" id="ProtNLM"/>
    </source>
</evidence>
<evidence type="ECO:0000256" key="1">
    <source>
        <dbReference type="SAM" id="MobiDB-lite"/>
    </source>
</evidence>
<sequence length="181" mass="19039">MRTVLRLLGTRYGIALVLVVIVLAVVGFGRTIFDSRTDGPPNDALGPTVAPVETTPDPFSSVGDDSVDDEPGSVAPSLSKDAPDATTVATRFANAWLRKPGQSGDQWRAGLKPHASAELMTELAETDPNDVPASAITGPVAMENFGQDVTARFPADGGTIVLELQIVNGRWQVTGLDWEAA</sequence>
<gene>
    <name evidence="3" type="ORF">Dfulv_03630</name>
</gene>
<feature type="transmembrane region" description="Helical" evidence="2">
    <location>
        <begin position="12"/>
        <end position="33"/>
    </location>
</feature>
<keyword evidence="2" id="KW-0812">Transmembrane</keyword>
<reference evidence="3" key="1">
    <citation type="submission" date="2021-04" db="EMBL/GenBank/DDBJ databases">
        <authorList>
            <person name="Hartkoorn R.C."/>
            <person name="Beaudoing E."/>
            <person name="Hot D."/>
        </authorList>
    </citation>
    <scope>NUCLEOTIDE SEQUENCE</scope>
    <source>
        <strain evidence="3">NRRL B-16292</strain>
    </source>
</reference>
<evidence type="ECO:0000313" key="3">
    <source>
        <dbReference type="EMBL" id="UWP83399.1"/>
    </source>
</evidence>
<keyword evidence="2" id="KW-1133">Transmembrane helix</keyword>
<keyword evidence="4" id="KW-1185">Reference proteome</keyword>
<proteinExistence type="predicted"/>
<evidence type="ECO:0000256" key="2">
    <source>
        <dbReference type="SAM" id="Phobius"/>
    </source>
</evidence>
<reference evidence="3" key="2">
    <citation type="submission" date="2022-09" db="EMBL/GenBank/DDBJ databases">
        <title>Biosynthetic gene clusters of Dactylosporangioum fulvum.</title>
        <authorList>
            <person name="Caradec T."/>
        </authorList>
    </citation>
    <scope>NUCLEOTIDE SEQUENCE</scope>
    <source>
        <strain evidence="3">NRRL B-16292</strain>
    </source>
</reference>
<protein>
    <recommendedName>
        <fullName evidence="5">DUF4878 domain-containing protein</fullName>
    </recommendedName>
</protein>
<feature type="region of interest" description="Disordered" evidence="1">
    <location>
        <begin position="36"/>
        <end position="83"/>
    </location>
</feature>
<dbReference type="Proteomes" id="UP001059617">
    <property type="component" value="Chromosome"/>
</dbReference>
<dbReference type="RefSeq" id="WP_259861185.1">
    <property type="nucleotide sequence ID" value="NZ_BAAAST010000047.1"/>
</dbReference>
<accession>A0ABY5W2W6</accession>